<dbReference type="eggNOG" id="COG3486">
    <property type="taxonomic scope" value="Bacteria"/>
</dbReference>
<evidence type="ECO:0000256" key="1">
    <source>
        <dbReference type="ARBA" id="ARBA00001974"/>
    </source>
</evidence>
<dbReference type="GO" id="GO:0016491">
    <property type="term" value="F:oxidoreductase activity"/>
    <property type="evidence" value="ECO:0007669"/>
    <property type="project" value="UniProtKB-KW"/>
</dbReference>
<dbReference type="STRING" id="1188252.A1QC_12040"/>
<dbReference type="AlphaFoldDB" id="A0A1E5DZG6"/>
<dbReference type="Proteomes" id="UP000094070">
    <property type="component" value="Unassembled WGS sequence"/>
</dbReference>
<comment type="caution">
    <text evidence="8">The sequence shown here is derived from an EMBL/GenBank/DDBJ whole genome shotgun (WGS) entry which is preliminary data.</text>
</comment>
<comment type="cofactor">
    <cofactor evidence="1">
        <name>FAD</name>
        <dbReference type="ChEBI" id="CHEBI:57692"/>
    </cofactor>
</comment>
<organism evidence="8 9">
    <name type="scientific">Vibrio rumoiensis 1S-45</name>
    <dbReference type="NCBI Taxonomy" id="1188252"/>
    <lineage>
        <taxon>Bacteria</taxon>
        <taxon>Pseudomonadati</taxon>
        <taxon>Pseudomonadota</taxon>
        <taxon>Gammaproteobacteria</taxon>
        <taxon>Vibrionales</taxon>
        <taxon>Vibrionaceae</taxon>
        <taxon>Vibrio</taxon>
    </lineage>
</organism>
<keyword evidence="4" id="KW-0285">Flavoprotein</keyword>
<evidence type="ECO:0000256" key="7">
    <source>
        <dbReference type="ARBA" id="ARBA00023002"/>
    </source>
</evidence>
<evidence type="ECO:0000313" key="9">
    <source>
        <dbReference type="Proteomes" id="UP000094070"/>
    </source>
</evidence>
<evidence type="ECO:0000256" key="5">
    <source>
        <dbReference type="ARBA" id="ARBA00022827"/>
    </source>
</evidence>
<dbReference type="PANTHER" id="PTHR42802:SF1">
    <property type="entry name" value="L-ORNITHINE N(5)-MONOOXYGENASE"/>
    <property type="match status" value="1"/>
</dbReference>
<evidence type="ECO:0000313" key="8">
    <source>
        <dbReference type="EMBL" id="OEF23399.1"/>
    </source>
</evidence>
<comment type="similarity">
    <text evidence="3">Belongs to the lysine N(6)-hydroxylase/L-ornithine N(5)-oxygenase family.</text>
</comment>
<name>A0A1E5DZG6_9VIBR</name>
<keyword evidence="5" id="KW-0274">FAD</keyword>
<dbReference type="InterPro" id="IPR025700">
    <property type="entry name" value="Lys/Orn_oxygenase"/>
</dbReference>
<evidence type="ECO:0000256" key="2">
    <source>
        <dbReference type="ARBA" id="ARBA00004924"/>
    </source>
</evidence>
<dbReference type="Pfam" id="PF13434">
    <property type="entry name" value="Lys_Orn_oxgnase"/>
    <property type="match status" value="1"/>
</dbReference>
<comment type="pathway">
    <text evidence="2">Siderophore biosynthesis.</text>
</comment>
<dbReference type="OrthoDB" id="7527071at2"/>
<dbReference type="Gene3D" id="3.50.50.60">
    <property type="entry name" value="FAD/NAD(P)-binding domain"/>
    <property type="match status" value="1"/>
</dbReference>
<sequence>MTSPTNHSANDSQRLDCIGIGLGPFNLSIAALADKVKTELSTRFLERKAYFSWHPGLLLSDAKMQTSFLKDLVTAVDPTSPYSFLNYLVTQRKFYPFCASGQSVISRLEFSDYLAWTAHQLPNAQFDCDVQNIEFHDDHFSVTTENETFTSQHLVIGTGMQPHVPDCIQGLVSDTCFHASELALRAPDLTGKRVAIIGGGQTGADIFQHSFDQHFGKPAHIEWITRRANIEQLDEGCFTDQYFMPDYVDQFYQLDSANKQKEVSHQKLASDGVTSDCLQNIYRSLYHDKYVLRNPSWWKISPHQTLISSRKQNGQYQLDIEHGLSKQRQTITADVVILCTGFNHDLPKCLESIKPQMHTDEHDRMALSSDYCLQWKGMGKNNIYIVNSGTDNHGIAEPQLSLAAWRAAKIINHLAQHKVYELSDNDNIIDWGDLSFKHEKHLAAVSSL</sequence>
<keyword evidence="9" id="KW-1185">Reference proteome</keyword>
<evidence type="ECO:0000256" key="3">
    <source>
        <dbReference type="ARBA" id="ARBA00007588"/>
    </source>
</evidence>
<keyword evidence="6" id="KW-0521">NADP</keyword>
<evidence type="ECO:0000256" key="6">
    <source>
        <dbReference type="ARBA" id="ARBA00022857"/>
    </source>
</evidence>
<proteinExistence type="inferred from homology"/>
<evidence type="ECO:0000256" key="4">
    <source>
        <dbReference type="ARBA" id="ARBA00022630"/>
    </source>
</evidence>
<reference evidence="8 9" key="1">
    <citation type="journal article" date="2012" name="Science">
        <title>Ecological populations of bacteria act as socially cohesive units of antibiotic production and resistance.</title>
        <authorList>
            <person name="Cordero O.X."/>
            <person name="Wildschutte H."/>
            <person name="Kirkup B."/>
            <person name="Proehl S."/>
            <person name="Ngo L."/>
            <person name="Hussain F."/>
            <person name="Le Roux F."/>
            <person name="Mincer T."/>
            <person name="Polz M.F."/>
        </authorList>
    </citation>
    <scope>NUCLEOTIDE SEQUENCE [LARGE SCALE GENOMIC DNA]</scope>
    <source>
        <strain evidence="8 9">1S-45</strain>
    </source>
</reference>
<keyword evidence="7" id="KW-0560">Oxidoreductase</keyword>
<protein>
    <submittedName>
        <fullName evidence="8">Aerobactin biosynthesis protein IucD</fullName>
    </submittedName>
</protein>
<dbReference type="PANTHER" id="PTHR42802">
    <property type="entry name" value="MONOOXYGENASE"/>
    <property type="match status" value="1"/>
</dbReference>
<gene>
    <name evidence="8" type="ORF">A1QC_12040</name>
</gene>
<dbReference type="InterPro" id="IPR036188">
    <property type="entry name" value="FAD/NAD-bd_sf"/>
</dbReference>
<dbReference type="RefSeq" id="WP_017024078.1">
    <property type="nucleotide sequence ID" value="NZ_AJYK02000093.1"/>
</dbReference>
<accession>A0A1E5DZG6</accession>
<dbReference type="SUPFAM" id="SSF51905">
    <property type="entry name" value="FAD/NAD(P)-binding domain"/>
    <property type="match status" value="1"/>
</dbReference>
<dbReference type="EMBL" id="AJYK02000093">
    <property type="protein sequence ID" value="OEF23399.1"/>
    <property type="molecule type" value="Genomic_DNA"/>
</dbReference>